<dbReference type="EMBL" id="U50854">
    <property type="protein sequence ID" value="AAA96764.1"/>
    <property type="molecule type" value="Genomic_DNA"/>
</dbReference>
<feature type="non-terminal residue" evidence="1">
    <location>
        <position position="1"/>
    </location>
</feature>
<organism evidence="1">
    <name type="scientific">Hepacivirus hominis</name>
    <dbReference type="NCBI Taxonomy" id="3052230"/>
    <lineage>
        <taxon>Viruses</taxon>
        <taxon>Riboviria</taxon>
        <taxon>Orthornavirae</taxon>
        <taxon>Kitrinoviricota</taxon>
        <taxon>Flasuviricetes</taxon>
        <taxon>Amarillovirales</taxon>
        <taxon>Flaviviridae</taxon>
        <taxon>Hepacivirus</taxon>
    </lineage>
</organism>
<evidence type="ECO:0000313" key="1">
    <source>
        <dbReference type="EMBL" id="AAA96764.1"/>
    </source>
</evidence>
<accession>Q68553</accession>
<sequence length="68" mass="7424">AQTLRSFPPSQRDSTWAGPCITARETCAGIRRSGKRGYLPPALGQLRCYLKPLRPLGLRATRAAGLKD</sequence>
<feature type="non-terminal residue" evidence="1">
    <location>
        <position position="68"/>
    </location>
</feature>
<name>Q68553_9HEPC</name>
<reference evidence="1" key="1">
    <citation type="submission" date="1996-03" db="EMBL/GenBank/DDBJ databases">
        <authorList>
            <person name="Vargas H.E."/>
            <person name="Wang L.F."/>
            <person name="Laskus T."/>
            <person name="Rakela J."/>
        </authorList>
    </citation>
    <scope>NUCLEOTIDE SEQUENCE</scope>
</reference>
<proteinExistence type="predicted"/>
<protein>
    <submittedName>
        <fullName evidence="1">Nonstructural protein-5</fullName>
    </submittedName>
</protein>